<proteinExistence type="predicted"/>
<protein>
    <recommendedName>
        <fullName evidence="4">HTH gntR-type domain-containing protein</fullName>
    </recommendedName>
</protein>
<dbReference type="GO" id="GO:0003677">
    <property type="term" value="F:DNA binding"/>
    <property type="evidence" value="ECO:0007669"/>
    <property type="project" value="UniProtKB-KW"/>
</dbReference>
<keyword evidence="1" id="KW-0805">Transcription regulation</keyword>
<evidence type="ECO:0000256" key="3">
    <source>
        <dbReference type="ARBA" id="ARBA00023163"/>
    </source>
</evidence>
<evidence type="ECO:0000259" key="4">
    <source>
        <dbReference type="PROSITE" id="PS50949"/>
    </source>
</evidence>
<dbReference type="Gene3D" id="1.10.10.10">
    <property type="entry name" value="Winged helix-like DNA-binding domain superfamily/Winged helix DNA-binding domain"/>
    <property type="match status" value="1"/>
</dbReference>
<feature type="domain" description="HTH gntR-type" evidence="4">
    <location>
        <begin position="9"/>
        <end position="77"/>
    </location>
</feature>
<dbReference type="GO" id="GO:0003700">
    <property type="term" value="F:DNA-binding transcription factor activity"/>
    <property type="evidence" value="ECO:0007669"/>
    <property type="project" value="InterPro"/>
</dbReference>
<dbReference type="AlphaFoldDB" id="A0A644WNU9"/>
<evidence type="ECO:0000256" key="2">
    <source>
        <dbReference type="ARBA" id="ARBA00023125"/>
    </source>
</evidence>
<dbReference type="Pfam" id="PF00392">
    <property type="entry name" value="GntR"/>
    <property type="match status" value="1"/>
</dbReference>
<dbReference type="SMART" id="SM00345">
    <property type="entry name" value="HTH_GNTR"/>
    <property type="match status" value="1"/>
</dbReference>
<evidence type="ECO:0000256" key="1">
    <source>
        <dbReference type="ARBA" id="ARBA00023015"/>
    </source>
</evidence>
<keyword evidence="2" id="KW-0238">DNA-binding</keyword>
<dbReference type="EMBL" id="VSSQ01001122">
    <property type="protein sequence ID" value="MPM05329.1"/>
    <property type="molecule type" value="Genomic_DNA"/>
</dbReference>
<dbReference type="PANTHER" id="PTHR38445">
    <property type="entry name" value="HTH-TYPE TRANSCRIPTIONAL REPRESSOR YTRA"/>
    <property type="match status" value="1"/>
</dbReference>
<dbReference type="PRINTS" id="PR00035">
    <property type="entry name" value="HTHGNTR"/>
</dbReference>
<dbReference type="SUPFAM" id="SSF46785">
    <property type="entry name" value="Winged helix' DNA-binding domain"/>
    <property type="match status" value="1"/>
</dbReference>
<comment type="caution">
    <text evidence="5">The sequence shown here is derived from an EMBL/GenBank/DDBJ whole genome shotgun (WGS) entry which is preliminary data.</text>
</comment>
<sequence>MNWQFDSEAPIYTQLVEHIKQGIVSGAFPPGERLPSVRDLAMEAGVNPNTMQRALSELERDGLVYSQRTAGRFVTEDREMIEEAKHGLAEEQIKSFLAAMIRLGYGKEEIVALVSKQAAGEEPRCQF</sequence>
<dbReference type="PROSITE" id="PS50949">
    <property type="entry name" value="HTH_GNTR"/>
    <property type="match status" value="1"/>
</dbReference>
<organism evidence="5">
    <name type="scientific">bioreactor metagenome</name>
    <dbReference type="NCBI Taxonomy" id="1076179"/>
    <lineage>
        <taxon>unclassified sequences</taxon>
        <taxon>metagenomes</taxon>
        <taxon>ecological metagenomes</taxon>
    </lineage>
</organism>
<name>A0A644WNU9_9ZZZZ</name>
<evidence type="ECO:0000313" key="5">
    <source>
        <dbReference type="EMBL" id="MPM05329.1"/>
    </source>
</evidence>
<accession>A0A644WNU9</accession>
<dbReference type="InterPro" id="IPR000524">
    <property type="entry name" value="Tscrpt_reg_HTH_GntR"/>
</dbReference>
<dbReference type="PANTHER" id="PTHR38445:SF6">
    <property type="entry name" value="GNTR-FAMILY TRANSCRIPTIONAL REGULATOR"/>
    <property type="match status" value="1"/>
</dbReference>
<dbReference type="CDD" id="cd07377">
    <property type="entry name" value="WHTH_GntR"/>
    <property type="match status" value="1"/>
</dbReference>
<dbReference type="InterPro" id="IPR036390">
    <property type="entry name" value="WH_DNA-bd_sf"/>
</dbReference>
<reference evidence="5" key="1">
    <citation type="submission" date="2019-08" db="EMBL/GenBank/DDBJ databases">
        <authorList>
            <person name="Kucharzyk K."/>
            <person name="Murdoch R.W."/>
            <person name="Higgins S."/>
            <person name="Loffler F."/>
        </authorList>
    </citation>
    <scope>NUCLEOTIDE SEQUENCE</scope>
</reference>
<gene>
    <name evidence="5" type="ORF">SDC9_51617</name>
</gene>
<keyword evidence="3" id="KW-0804">Transcription</keyword>
<dbReference type="InterPro" id="IPR036388">
    <property type="entry name" value="WH-like_DNA-bd_sf"/>
</dbReference>